<evidence type="ECO:0000256" key="1">
    <source>
        <dbReference type="ARBA" id="ARBA00004123"/>
    </source>
</evidence>
<evidence type="ECO:0000259" key="14">
    <source>
        <dbReference type="PROSITE" id="PS51204"/>
    </source>
</evidence>
<evidence type="ECO:0000256" key="4">
    <source>
        <dbReference type="ARBA" id="ARBA00022840"/>
    </source>
</evidence>
<dbReference type="InterPro" id="IPR049730">
    <property type="entry name" value="SNF2/RAD54-like_C"/>
</dbReference>
<sequence>MSQQSFSGITIERVVKIANLVKQLKEKGETEEKNPELAKMVHFLKICSQHQQQLRETLINQKNDSIKKNSPEPQPPGTTPTQSVPSAQLHTGPNVNSQMLTQAEKEKHAVILKQQIMSFRALSKNEPLPPQLRKLLWLSSMSEEEKKILDNDSNHLGNDSNSVGANAVKAVAKAASQIESTNPLYNILYPEQILISKQKDPAISGRLQRLLVPSITPSGLSVGELVEEREKKKQAYIQFRINILEKQLSLDTTEEDRIKRMIELKALGLAEKQKRLRNDIINGLKQTMHIPNSVERSFLKRAKKQSLREVREHEKLERMQRVELEKSKRQQHTDQLAAIVNHGRDMVMWQRSQAQRMSKLGKAVQQFHAHIEREEQKRQERISKERLQALRADDEEAYLKLIDQTKETRITHLLKQTNQYLDTLTKAVKTQQRSVEYIESSAEKPLWAQSNAEMDYGEEEEEDKMDYYNISHRISEKIVEQPKMLVGGTLKDYQIRGLEWMVSLYNNRLNGILADEMGLGKTIQTISLIAYLIEKKQQPGPFLIIVPLSTITNWIQEFEKWAPDVVTICHKGSPIQRKEMINHIKRGAFNVALTTYDYIIRDRLILSKAKWVHMIVDEGHRMKNVNSKLALTLTQYYNTRYRLILTGTPLQNNLPELWALLNFILPHIFNSVKGFDEWFNAPFAGTNGQDRIDLNEEEQLLIIRRLHKVLRPFLLRRLKKDVESDLPDKVEHIIRCRMSSLQSRLYTQMRKHGTLFLDVPLEQADGFDIESGTSSTKKKPLKGISGLNNTIMQLRKICNHPFVYEPVEAAINPTRTNNPLLYRAAGKFELLDRILPKLIDTGHKILIFFQMTQVMTIMEDFLSWRGIKSLRLDGSTADETRREHMNSFNKSDEVKVFLLSTRAGGQGLNLQTADTVIIFDSDWNPHQDLQAQDRAHRIGQKNEVKILRLITRRSVEETILQRAQYKLDIDGKVIQAGKFDNKSTAEERETFLRSLLRGDEDEDEVSGTAATIDPELREEDDDCSDENINLILSRSDEERVIFEAMDKKRYERDEYEFEFLGLSGTNMHSRLMVEGDLPPHYLVEYNPEEERRKRMEAEVNDKSRRHAVVHYDDGLTEEQWLDALENDNVDLDDYIREKRERRLRRAARNKEKVASIDNSQDDSTLNLTQSLKKRSRSKKILGNSGTNSYAETPNEGLSDNSDDDQLLEPDVDDDTVYKPSGRKRARVIGAFDDDNGSVTVPGTPNTPTPNHSQSQNLLSQLGSISSQSIKKRRKPVPMKTSDPLTPQERAEMVEIMENAYKVVLKVSFEEEGYTRQVCELFLDLPNKREYPDYYIVIKKPISMKMIKRRMKSSVTYNPPTANALSSTNPNALAQYSYSSLEEFHDDWIKMFNNARLYNEEGSMVYEDAGMLQKELEEFLTEKAGRSFIKWKGSQSETTAGMPEEWVSAAQVLNTALSARDMEASSFGNKVQMGNVQPNGNNGYTDSVSGSRYSETSIKLNVQAHSINQYQNNGFNQNIPGNYKMNGNVPPY</sequence>
<keyword evidence="5" id="KW-0805">Transcription regulation</keyword>
<keyword evidence="4" id="KW-0067">ATP-binding</keyword>
<feature type="domain" description="Bromo" evidence="11">
    <location>
        <begin position="1313"/>
        <end position="1405"/>
    </location>
</feature>
<feature type="domain" description="HSA" evidence="14">
    <location>
        <begin position="320"/>
        <end position="392"/>
    </location>
</feature>
<dbReference type="Proteomes" id="UP000245699">
    <property type="component" value="Unassembled WGS sequence"/>
</dbReference>
<dbReference type="PROSITE" id="PS51192">
    <property type="entry name" value="HELICASE_ATP_BIND_1"/>
    <property type="match status" value="1"/>
</dbReference>
<dbReference type="InterPro" id="IPR027417">
    <property type="entry name" value="P-loop_NTPase"/>
</dbReference>
<dbReference type="InterPro" id="IPR029295">
    <property type="entry name" value="SnAC"/>
</dbReference>
<dbReference type="FunFam" id="3.40.50.10810:FF:000008">
    <property type="entry name" value="Chromatin structure-remodeling complex subunit snf21"/>
    <property type="match status" value="1"/>
</dbReference>
<dbReference type="PROSITE" id="PS50014">
    <property type="entry name" value="BROMODOMAIN_2"/>
    <property type="match status" value="1"/>
</dbReference>
<evidence type="ECO:0000256" key="2">
    <source>
        <dbReference type="ARBA" id="ARBA00022741"/>
    </source>
</evidence>
<evidence type="ECO:0000256" key="6">
    <source>
        <dbReference type="ARBA" id="ARBA00023117"/>
    </source>
</evidence>
<dbReference type="GO" id="GO:0016787">
    <property type="term" value="F:hydrolase activity"/>
    <property type="evidence" value="ECO:0007669"/>
    <property type="project" value="UniProtKB-KW"/>
</dbReference>
<feature type="region of interest" description="Disordered" evidence="10">
    <location>
        <begin position="1470"/>
        <end position="1489"/>
    </location>
</feature>
<dbReference type="Gene3D" id="3.40.50.10810">
    <property type="entry name" value="Tandem AAA-ATPase domain"/>
    <property type="match status" value="1"/>
</dbReference>
<dbReference type="InterPro" id="IPR014978">
    <property type="entry name" value="Gln-Leu-Gln_QLQ"/>
</dbReference>
<evidence type="ECO:0000256" key="8">
    <source>
        <dbReference type="ARBA" id="ARBA00023242"/>
    </source>
</evidence>
<dbReference type="InterPro" id="IPR001487">
    <property type="entry name" value="Bromodomain"/>
</dbReference>
<dbReference type="InterPro" id="IPR014012">
    <property type="entry name" value="HSA_dom"/>
</dbReference>
<keyword evidence="6 9" id="KW-0103">Bromodomain</keyword>
<evidence type="ECO:0000256" key="7">
    <source>
        <dbReference type="ARBA" id="ARBA00023163"/>
    </source>
</evidence>
<dbReference type="CDD" id="cd18793">
    <property type="entry name" value="SF2_C_SNF"/>
    <property type="match status" value="1"/>
</dbReference>
<evidence type="ECO:0000313" key="16">
    <source>
        <dbReference type="Proteomes" id="UP000245699"/>
    </source>
</evidence>
<dbReference type="STRING" id="61424.A0A2T9YG15"/>
<evidence type="ECO:0000259" key="12">
    <source>
        <dbReference type="PROSITE" id="PS51192"/>
    </source>
</evidence>
<keyword evidence="7" id="KW-0804">Transcription</keyword>
<dbReference type="Pfam" id="PF08880">
    <property type="entry name" value="QLQ"/>
    <property type="match status" value="1"/>
</dbReference>
<evidence type="ECO:0000259" key="11">
    <source>
        <dbReference type="PROSITE" id="PS50014"/>
    </source>
</evidence>
<gene>
    <name evidence="15" type="ORF">BB559_004197</name>
</gene>
<dbReference type="Pfam" id="PF07529">
    <property type="entry name" value="HSA"/>
    <property type="match status" value="1"/>
</dbReference>
<dbReference type="PANTHER" id="PTHR10799">
    <property type="entry name" value="SNF2/RAD54 HELICASE FAMILY"/>
    <property type="match status" value="1"/>
</dbReference>
<proteinExistence type="predicted"/>
<feature type="region of interest" description="Disordered" evidence="10">
    <location>
        <begin position="62"/>
        <end position="94"/>
    </location>
</feature>
<feature type="compositionally biased region" description="Polar residues" evidence="10">
    <location>
        <begin position="1183"/>
        <end position="1199"/>
    </location>
</feature>
<dbReference type="SMART" id="SM00573">
    <property type="entry name" value="HSA"/>
    <property type="match status" value="1"/>
</dbReference>
<comment type="subcellular location">
    <subcellularLocation>
        <location evidence="1">Nucleus</location>
    </subcellularLocation>
</comment>
<dbReference type="InterPro" id="IPR000330">
    <property type="entry name" value="SNF2_N"/>
</dbReference>
<dbReference type="InterPro" id="IPR038718">
    <property type="entry name" value="SNF2-like_sf"/>
</dbReference>
<dbReference type="SMART" id="SM00487">
    <property type="entry name" value="DEXDc"/>
    <property type="match status" value="1"/>
</dbReference>
<protein>
    <submittedName>
        <fullName evidence="15">Uncharacterized protein</fullName>
    </submittedName>
</protein>
<feature type="domain" description="Helicase ATP-binding" evidence="12">
    <location>
        <begin position="502"/>
        <end position="667"/>
    </location>
</feature>
<dbReference type="InterPro" id="IPR014001">
    <property type="entry name" value="Helicase_ATP-bd"/>
</dbReference>
<dbReference type="OrthoDB" id="5857104at2759"/>
<dbReference type="InterPro" id="IPR036427">
    <property type="entry name" value="Bromodomain-like_sf"/>
</dbReference>
<comment type="caution">
    <text evidence="15">The sequence shown here is derived from an EMBL/GenBank/DDBJ whole genome shotgun (WGS) entry which is preliminary data.</text>
</comment>
<dbReference type="SUPFAM" id="SSF52540">
    <property type="entry name" value="P-loop containing nucleoside triphosphate hydrolases"/>
    <property type="match status" value="2"/>
</dbReference>
<keyword evidence="16" id="KW-1185">Reference proteome</keyword>
<keyword evidence="8" id="KW-0539">Nucleus</keyword>
<evidence type="ECO:0000256" key="3">
    <source>
        <dbReference type="ARBA" id="ARBA00022801"/>
    </source>
</evidence>
<dbReference type="Gene3D" id="1.20.920.10">
    <property type="entry name" value="Bromodomain-like"/>
    <property type="match status" value="1"/>
</dbReference>
<dbReference type="GO" id="GO:0006355">
    <property type="term" value="P:regulation of DNA-templated transcription"/>
    <property type="evidence" value="ECO:0007669"/>
    <property type="project" value="InterPro"/>
</dbReference>
<dbReference type="SMART" id="SM00297">
    <property type="entry name" value="BROMO"/>
    <property type="match status" value="1"/>
</dbReference>
<dbReference type="GO" id="GO:0005524">
    <property type="term" value="F:ATP binding"/>
    <property type="evidence" value="ECO:0007669"/>
    <property type="project" value="InterPro"/>
</dbReference>
<dbReference type="InterPro" id="IPR001650">
    <property type="entry name" value="Helicase_C-like"/>
</dbReference>
<feature type="compositionally biased region" description="Acidic residues" evidence="10">
    <location>
        <begin position="1200"/>
        <end position="1214"/>
    </location>
</feature>
<name>A0A2T9YG15_9FUNG</name>
<evidence type="ECO:0000259" key="13">
    <source>
        <dbReference type="PROSITE" id="PS51194"/>
    </source>
</evidence>
<feature type="region of interest" description="Disordered" evidence="10">
    <location>
        <begin position="1171"/>
        <end position="1284"/>
    </location>
</feature>
<keyword evidence="2" id="KW-0547">Nucleotide-binding</keyword>
<dbReference type="Gene3D" id="3.40.50.300">
    <property type="entry name" value="P-loop containing nucleotide triphosphate hydrolases"/>
    <property type="match status" value="1"/>
</dbReference>
<dbReference type="Pfam" id="PF00439">
    <property type="entry name" value="Bromodomain"/>
    <property type="match status" value="1"/>
</dbReference>
<dbReference type="GO" id="GO:0042393">
    <property type="term" value="F:histone binding"/>
    <property type="evidence" value="ECO:0007669"/>
    <property type="project" value="InterPro"/>
</dbReference>
<keyword evidence="3" id="KW-0378">Hydrolase</keyword>
<dbReference type="Pfam" id="PF00176">
    <property type="entry name" value="SNF2-rel_dom"/>
    <property type="match status" value="1"/>
</dbReference>
<dbReference type="SUPFAM" id="SSF47370">
    <property type="entry name" value="Bromodomain"/>
    <property type="match status" value="1"/>
</dbReference>
<dbReference type="Gene3D" id="1.20.5.170">
    <property type="match status" value="1"/>
</dbReference>
<dbReference type="PRINTS" id="PR00503">
    <property type="entry name" value="BROMODOMAIN"/>
</dbReference>
<accession>A0A2T9YG15</accession>
<dbReference type="EMBL" id="MBFT01000431">
    <property type="protein sequence ID" value="PVU91286.1"/>
    <property type="molecule type" value="Genomic_DNA"/>
</dbReference>
<dbReference type="PROSITE" id="PS51204">
    <property type="entry name" value="HSA"/>
    <property type="match status" value="1"/>
</dbReference>
<feature type="compositionally biased region" description="Low complexity" evidence="10">
    <location>
        <begin position="1238"/>
        <end position="1268"/>
    </location>
</feature>
<organism evidence="15 16">
    <name type="scientific">Furculomyces boomerangus</name>
    <dbReference type="NCBI Taxonomy" id="61424"/>
    <lineage>
        <taxon>Eukaryota</taxon>
        <taxon>Fungi</taxon>
        <taxon>Fungi incertae sedis</taxon>
        <taxon>Zoopagomycota</taxon>
        <taxon>Kickxellomycotina</taxon>
        <taxon>Harpellomycetes</taxon>
        <taxon>Harpellales</taxon>
        <taxon>Harpellaceae</taxon>
        <taxon>Furculomyces</taxon>
    </lineage>
</organism>
<dbReference type="Pfam" id="PF00271">
    <property type="entry name" value="Helicase_C"/>
    <property type="match status" value="1"/>
</dbReference>
<evidence type="ECO:0000256" key="5">
    <source>
        <dbReference type="ARBA" id="ARBA00023015"/>
    </source>
</evidence>
<evidence type="ECO:0000313" key="15">
    <source>
        <dbReference type="EMBL" id="PVU91286.1"/>
    </source>
</evidence>
<dbReference type="SMART" id="SM00490">
    <property type="entry name" value="HELICc"/>
    <property type="match status" value="1"/>
</dbReference>
<evidence type="ECO:0000256" key="9">
    <source>
        <dbReference type="PROSITE-ProRule" id="PRU00035"/>
    </source>
</evidence>
<dbReference type="GO" id="GO:0006338">
    <property type="term" value="P:chromatin remodeling"/>
    <property type="evidence" value="ECO:0007669"/>
    <property type="project" value="UniProtKB-ARBA"/>
</dbReference>
<dbReference type="SMART" id="SM01314">
    <property type="entry name" value="SnAC"/>
    <property type="match status" value="1"/>
</dbReference>
<evidence type="ECO:0000256" key="10">
    <source>
        <dbReference type="SAM" id="MobiDB-lite"/>
    </source>
</evidence>
<dbReference type="Pfam" id="PF14619">
    <property type="entry name" value="SnAC"/>
    <property type="match status" value="1"/>
</dbReference>
<dbReference type="CDD" id="cd17996">
    <property type="entry name" value="DEXHc_SMARCA2_SMARCA4"/>
    <property type="match status" value="1"/>
</dbReference>
<dbReference type="GO" id="GO:0005634">
    <property type="term" value="C:nucleus"/>
    <property type="evidence" value="ECO:0007669"/>
    <property type="project" value="UniProtKB-SubCell"/>
</dbReference>
<reference evidence="15 16" key="1">
    <citation type="journal article" date="2018" name="MBio">
        <title>Comparative Genomics Reveals the Core Gene Toolbox for the Fungus-Insect Symbiosis.</title>
        <authorList>
            <person name="Wang Y."/>
            <person name="Stata M."/>
            <person name="Wang W."/>
            <person name="Stajich J.E."/>
            <person name="White M.M."/>
            <person name="Moncalvo J.M."/>
        </authorList>
    </citation>
    <scope>NUCLEOTIDE SEQUENCE [LARGE SCALE GENOMIC DNA]</scope>
    <source>
        <strain evidence="15 16">AUS-77-4</strain>
    </source>
</reference>
<dbReference type="PROSITE" id="PS51194">
    <property type="entry name" value="HELICASE_CTER"/>
    <property type="match status" value="1"/>
</dbReference>
<feature type="domain" description="Helicase C-terminal" evidence="13">
    <location>
        <begin position="830"/>
        <end position="990"/>
    </location>
</feature>